<sequence length="1197" mass="135253">MEWSSVKDSHDQLVQSVQLYRGRSVLLHGYMSPFFVIYTALFSWFWIYLDDDEIDYLVLACGLLFLIQLLAFFFTIWSVHCRCFLSYTKVQHICDATLVKVVPTPNNGSAELVPLHRSFINEKEKIYFVFQKTKFFYNAIDERFEQVTFPTNSPVSTYQKCRGYSNDDDFQIALKTYGPNNLEMDIPEFWTLFRERATAPFFVFQVFCVGLWCLDEFWYYSLFTLFMLIAFESILVTQQLRNMNEIRRMGNKPFQIAVYRNSKWKPVLSSELIPGDVVSIGRSLDDSLVPCDLILIRGSCIVDESMLTGESVPQIKEPLDNINDDRSFNIDTDGKLHVLYGGTKILQHIAPVKNVNNLRANDNRCVAYVLRTGFQTSQGKLLRTILYGVQRVTANNLESFGFICFLLIFAIAAASYVWIHASEDPNRNRYKLMLECALILTSVVPPELPIELSLAVNSSLTSLIKLSIFCTEPFRIPFAGKIDICCFDKTGTLTSNDLVVEGIAGIGTENRNEILTVQKIPLKTMQVLATCHSLVHLDDGLVGDPLEKSTLKALDWTLTKGDSVVPRKGKQGGYRIFHRNHFFSNLKRMSVIAGFNDQTSGEVNFFVSVKGAPEVLKPMFSVVPSDYDDVYLEQSRRGARILALGRKNLQLSSQAQVRTITREEVEKDLEFVGFLVISCPVKSDSKAVMKEIVNSSHHVMMITGDAPLTACHVAKELHFISKKKQCLILVNKNDRFERPTWTSIDDTIHLEMIPEDEKKFFNKYEFCLSGDSLNALLDSHPKFFVKILPKVKVFARVAPKQKEFIITSLRSMGFVTLMCGDGTNDVGALKHAHVGVALLSNPISSIKSHSSIAHSSASMTSAPQQIERLDQNGDNRRLTNLNESSANDRFNPRQRYGGRNLHLIANYNQKPSPSTAPMATNKTHDRINQLLKELEEQDQAQIVKLGDASIAAPFTSKLSSIQCVSHIIRQGRCTLVTTLQMFKILALNALILAYCQSVLYMDGIKFSDGQALLQGLFLTGCFLFITRSQPLNVLSERRPLSNIFNLYTILTVLMQFAVHFIALVYLVQQATSLMPPREEKLVDFKSEFKPSLLNSTVYIISISLQVATFAVNYKGHPFMCSLKENRPLLYSIVGSFALVIVFVTGIMPEFSEQFSVVEFPTEFQQTILSVLIADLIMAVIIDRSCEFLLGQSRMKSV</sequence>
<keyword evidence="9" id="KW-0067">ATP-binding</keyword>
<dbReference type="SFLD" id="SFLDG00002">
    <property type="entry name" value="C1.7:_P-type_atpase_like"/>
    <property type="match status" value="1"/>
</dbReference>
<dbReference type="InterPro" id="IPR036412">
    <property type="entry name" value="HAD-like_sf"/>
</dbReference>
<dbReference type="NCBIfam" id="TIGR01494">
    <property type="entry name" value="ATPase_P-type"/>
    <property type="match status" value="2"/>
</dbReference>
<reference evidence="19" key="3">
    <citation type="submission" date="2022-06" db="UniProtKB">
        <authorList>
            <consortium name="EnsemblMetazoa"/>
        </authorList>
    </citation>
    <scope>IDENTIFICATION</scope>
</reference>
<evidence type="ECO:0000259" key="17">
    <source>
        <dbReference type="Pfam" id="PF23143"/>
    </source>
</evidence>
<dbReference type="GO" id="GO:0046872">
    <property type="term" value="F:metal ion binding"/>
    <property type="evidence" value="ECO:0007669"/>
    <property type="project" value="UniProtKB-KW"/>
</dbReference>
<evidence type="ECO:0000256" key="6">
    <source>
        <dbReference type="ARBA" id="ARBA00022723"/>
    </source>
</evidence>
<dbReference type="CDD" id="cd07543">
    <property type="entry name" value="P-type_ATPase_cation"/>
    <property type="match status" value="1"/>
</dbReference>
<feature type="compositionally biased region" description="Polar residues" evidence="14">
    <location>
        <begin position="878"/>
        <end position="888"/>
    </location>
</feature>
<dbReference type="SUPFAM" id="SSF81660">
    <property type="entry name" value="Metal cation-transporting ATPase, ATP-binding domain N"/>
    <property type="match status" value="1"/>
</dbReference>
<dbReference type="InterPro" id="IPR023299">
    <property type="entry name" value="ATPase_P-typ_cyto_dom_N"/>
</dbReference>
<evidence type="ECO:0000256" key="2">
    <source>
        <dbReference type="ARBA" id="ARBA00006000"/>
    </source>
</evidence>
<dbReference type="InterPro" id="IPR006544">
    <property type="entry name" value="P-type_TPase_V"/>
</dbReference>
<feature type="domain" description="P5A-ATPase transmembrane helical hairpin" evidence="17">
    <location>
        <begin position="23"/>
        <end position="90"/>
    </location>
</feature>
<dbReference type="Gene3D" id="3.40.1110.10">
    <property type="entry name" value="Calcium-transporting ATPase, cytoplasmic domain N"/>
    <property type="match status" value="1"/>
</dbReference>
<evidence type="ECO:0000256" key="3">
    <source>
        <dbReference type="ARBA" id="ARBA00022448"/>
    </source>
</evidence>
<feature type="transmembrane region" description="Helical" evidence="15">
    <location>
        <begin position="1011"/>
        <end position="1026"/>
    </location>
</feature>
<dbReference type="InterPro" id="IPR044492">
    <property type="entry name" value="P_typ_ATPase_HD_dom"/>
</dbReference>
<dbReference type="InterPro" id="IPR008250">
    <property type="entry name" value="ATPase_P-typ_transduc_dom_A_sf"/>
</dbReference>
<dbReference type="InterPro" id="IPR057255">
    <property type="entry name" value="2TM_P5A-ATPase"/>
</dbReference>
<dbReference type="SUPFAM" id="SSF56784">
    <property type="entry name" value="HAD-like"/>
    <property type="match status" value="1"/>
</dbReference>
<dbReference type="FunFam" id="2.70.150.10:FF:000015">
    <property type="entry name" value="Cation-transporting ATPase"/>
    <property type="match status" value="1"/>
</dbReference>
<keyword evidence="7" id="KW-0547">Nucleotide-binding</keyword>
<keyword evidence="11" id="KW-1278">Translocase</keyword>
<evidence type="ECO:0000256" key="10">
    <source>
        <dbReference type="ARBA" id="ARBA00022842"/>
    </source>
</evidence>
<dbReference type="SFLD" id="SFLDF00027">
    <property type="entry name" value="p-type_atpase"/>
    <property type="match status" value="1"/>
</dbReference>
<evidence type="ECO:0000256" key="13">
    <source>
        <dbReference type="ARBA" id="ARBA00023136"/>
    </source>
</evidence>
<evidence type="ECO:0000256" key="4">
    <source>
        <dbReference type="ARBA" id="ARBA00022553"/>
    </source>
</evidence>
<reference evidence="20" key="1">
    <citation type="journal article" date="2020" name="PLoS Negl. Trop. Dis.">
        <title>High-quality nuclear genome for Sarcoptes scabiei-A critical resource for a neglected parasite.</title>
        <authorList>
            <person name="Korhonen P.K."/>
            <person name="Gasser R.B."/>
            <person name="Ma G."/>
            <person name="Wang T."/>
            <person name="Stroehlein A.J."/>
            <person name="Young N.D."/>
            <person name="Ang C.S."/>
            <person name="Fernando D.D."/>
            <person name="Lu H.C."/>
            <person name="Taylor S."/>
            <person name="Reynolds S.L."/>
            <person name="Mofiz E."/>
            <person name="Najaraj S.H."/>
            <person name="Gowda H."/>
            <person name="Madugundu A."/>
            <person name="Renuse S."/>
            <person name="Holt D."/>
            <person name="Pandey A."/>
            <person name="Papenfuss A.T."/>
            <person name="Fischer K."/>
        </authorList>
    </citation>
    <scope>NUCLEOTIDE SEQUENCE [LARGE SCALE GENOMIC DNA]</scope>
</reference>
<dbReference type="SUPFAM" id="SSF81665">
    <property type="entry name" value="Calcium ATPase, transmembrane domain M"/>
    <property type="match status" value="1"/>
</dbReference>
<reference evidence="18" key="2">
    <citation type="submission" date="2020-01" db="EMBL/GenBank/DDBJ databases">
        <authorList>
            <person name="Korhonen P.K.K."/>
            <person name="Guangxu M.G."/>
            <person name="Wang T.W."/>
            <person name="Stroehlein A.J.S."/>
            <person name="Young N.D."/>
            <person name="Ang C.-S.A."/>
            <person name="Fernando D.W.F."/>
            <person name="Lu H.L."/>
            <person name="Taylor S.T."/>
            <person name="Ehtesham M.E.M."/>
            <person name="Najaraj S.H.N."/>
            <person name="Harsha G.H.G."/>
            <person name="Madugundu A.M."/>
            <person name="Renuse S.R."/>
            <person name="Holt D.H."/>
            <person name="Pandey A.P."/>
            <person name="Papenfuss A.P."/>
            <person name="Gasser R.B.G."/>
            <person name="Fischer K.F."/>
        </authorList>
    </citation>
    <scope>NUCLEOTIDE SEQUENCE</scope>
    <source>
        <strain evidence="18">SSS_KF_BRIS2020</strain>
    </source>
</reference>
<keyword evidence="6" id="KW-0479">Metal-binding</keyword>
<keyword evidence="5 15" id="KW-0812">Transmembrane</keyword>
<accession>A0A834RHL3</accession>
<evidence type="ECO:0000256" key="9">
    <source>
        <dbReference type="ARBA" id="ARBA00022840"/>
    </source>
</evidence>
<dbReference type="GO" id="GO:0005789">
    <property type="term" value="C:endoplasmic reticulum membrane"/>
    <property type="evidence" value="ECO:0007669"/>
    <property type="project" value="UniProtKB-SubCell"/>
</dbReference>
<dbReference type="InterPro" id="IPR059000">
    <property type="entry name" value="ATPase_P-type_domA"/>
</dbReference>
<dbReference type="Pfam" id="PF23143">
    <property type="entry name" value="2TM_P5A-ATPase"/>
    <property type="match status" value="1"/>
</dbReference>
<evidence type="ECO:0000256" key="7">
    <source>
        <dbReference type="ARBA" id="ARBA00022741"/>
    </source>
</evidence>
<dbReference type="Gene3D" id="3.40.50.1000">
    <property type="entry name" value="HAD superfamily/HAD-like"/>
    <property type="match status" value="1"/>
</dbReference>
<evidence type="ECO:0000256" key="14">
    <source>
        <dbReference type="SAM" id="MobiDB-lite"/>
    </source>
</evidence>
<feature type="transmembrane region" description="Helical" evidence="15">
    <location>
        <begin position="56"/>
        <end position="79"/>
    </location>
</feature>
<dbReference type="GO" id="GO:0019829">
    <property type="term" value="F:ATPase-coupled monoatomic cation transmembrane transporter activity"/>
    <property type="evidence" value="ECO:0007669"/>
    <property type="project" value="TreeGrafter"/>
</dbReference>
<dbReference type="GO" id="GO:0006874">
    <property type="term" value="P:intracellular calcium ion homeostasis"/>
    <property type="evidence" value="ECO:0007669"/>
    <property type="project" value="TreeGrafter"/>
</dbReference>
<name>A0A834RHL3_SARSC</name>
<dbReference type="GO" id="GO:0015662">
    <property type="term" value="F:P-type ion transporter activity"/>
    <property type="evidence" value="ECO:0007669"/>
    <property type="project" value="TreeGrafter"/>
</dbReference>
<dbReference type="Gene3D" id="2.70.150.10">
    <property type="entry name" value="Calcium-transporting ATPase, cytoplasmic transduction domain A"/>
    <property type="match status" value="1"/>
</dbReference>
<keyword evidence="10" id="KW-0460">Magnesium</keyword>
<proteinExistence type="inferred from homology"/>
<keyword evidence="20" id="KW-1185">Reference proteome</keyword>
<dbReference type="Proteomes" id="UP000070412">
    <property type="component" value="Unassembled WGS sequence"/>
</dbReference>
<dbReference type="NCBIfam" id="TIGR01657">
    <property type="entry name" value="P-ATPase-V"/>
    <property type="match status" value="1"/>
</dbReference>
<feature type="transmembrane region" description="Helical" evidence="15">
    <location>
        <begin position="1128"/>
        <end position="1147"/>
    </location>
</feature>
<dbReference type="SUPFAM" id="SSF81653">
    <property type="entry name" value="Calcium ATPase, transduction domain A"/>
    <property type="match status" value="1"/>
</dbReference>
<evidence type="ECO:0000256" key="1">
    <source>
        <dbReference type="ARBA" id="ARBA00004477"/>
    </source>
</evidence>
<protein>
    <submittedName>
        <fullName evidence="18">Manganese-transporting ATPase 13A1</fullName>
    </submittedName>
</protein>
<keyword evidence="13 15" id="KW-0472">Membrane</keyword>
<dbReference type="PRINTS" id="PR00119">
    <property type="entry name" value="CATATPASE"/>
</dbReference>
<dbReference type="InterPro" id="IPR018303">
    <property type="entry name" value="ATPase_P-typ_P_site"/>
</dbReference>
<feature type="transmembrane region" description="Helical" evidence="15">
    <location>
        <begin position="400"/>
        <end position="419"/>
    </location>
</feature>
<dbReference type="SFLD" id="SFLDS00003">
    <property type="entry name" value="Haloacid_Dehalogenase"/>
    <property type="match status" value="1"/>
</dbReference>
<feature type="transmembrane region" description="Helical" evidence="15">
    <location>
        <begin position="1046"/>
        <end position="1067"/>
    </location>
</feature>
<keyword evidence="12 15" id="KW-1133">Transmembrane helix</keyword>
<feature type="transmembrane region" description="Helical" evidence="15">
    <location>
        <begin position="217"/>
        <end position="237"/>
    </location>
</feature>
<evidence type="ECO:0000313" key="19">
    <source>
        <dbReference type="EnsemblMetazoa" id="KAF7493598.1"/>
    </source>
</evidence>
<dbReference type="InterPro" id="IPR047820">
    <property type="entry name" value="P5A-type_ATPase"/>
</dbReference>
<dbReference type="AlphaFoldDB" id="A0A834RHL3"/>
<dbReference type="InterPro" id="IPR001757">
    <property type="entry name" value="P_typ_ATPase"/>
</dbReference>
<dbReference type="EMBL" id="WVUK01000055">
    <property type="protein sequence ID" value="KAF7493598.1"/>
    <property type="molecule type" value="Genomic_DNA"/>
</dbReference>
<dbReference type="EnsemblMetazoa" id="SSS_3043s_mrna">
    <property type="protein sequence ID" value="KAF7493598.1"/>
    <property type="gene ID" value="SSS_3043"/>
</dbReference>
<feature type="transmembrane region" description="Helical" evidence="15">
    <location>
        <begin position="30"/>
        <end position="49"/>
    </location>
</feature>
<evidence type="ECO:0000256" key="15">
    <source>
        <dbReference type="SAM" id="Phobius"/>
    </source>
</evidence>
<dbReference type="GO" id="GO:0016887">
    <property type="term" value="F:ATP hydrolysis activity"/>
    <property type="evidence" value="ECO:0007669"/>
    <property type="project" value="InterPro"/>
</dbReference>
<evidence type="ECO:0000256" key="5">
    <source>
        <dbReference type="ARBA" id="ARBA00022692"/>
    </source>
</evidence>
<keyword evidence="8" id="KW-0256">Endoplasmic reticulum</keyword>
<dbReference type="InterPro" id="IPR023298">
    <property type="entry name" value="ATPase_P-typ_TM_dom_sf"/>
</dbReference>
<dbReference type="PROSITE" id="PS00154">
    <property type="entry name" value="ATPASE_E1_E2"/>
    <property type="match status" value="1"/>
</dbReference>
<dbReference type="Pfam" id="PF00122">
    <property type="entry name" value="E1-E2_ATPase"/>
    <property type="match status" value="1"/>
</dbReference>
<evidence type="ECO:0000313" key="18">
    <source>
        <dbReference type="EMBL" id="KAF7493598.1"/>
    </source>
</evidence>
<dbReference type="PANTHER" id="PTHR45630">
    <property type="entry name" value="CATION-TRANSPORTING ATPASE-RELATED"/>
    <property type="match status" value="1"/>
</dbReference>
<evidence type="ECO:0000256" key="12">
    <source>
        <dbReference type="ARBA" id="ARBA00022989"/>
    </source>
</evidence>
<evidence type="ECO:0000256" key="11">
    <source>
        <dbReference type="ARBA" id="ARBA00022967"/>
    </source>
</evidence>
<dbReference type="InterPro" id="IPR023214">
    <property type="entry name" value="HAD_sf"/>
</dbReference>
<dbReference type="FunFam" id="3.40.50.1000:FF:000056">
    <property type="entry name" value="Cation-transporting ATPase"/>
    <property type="match status" value="1"/>
</dbReference>
<keyword evidence="4" id="KW-0597">Phosphoprotein</keyword>
<dbReference type="GO" id="GO:0005524">
    <property type="term" value="F:ATP binding"/>
    <property type="evidence" value="ECO:0007669"/>
    <property type="project" value="UniProtKB-KW"/>
</dbReference>
<feature type="transmembrane region" description="Helical" evidence="15">
    <location>
        <begin position="1167"/>
        <end position="1189"/>
    </location>
</feature>
<evidence type="ECO:0000256" key="8">
    <source>
        <dbReference type="ARBA" id="ARBA00022824"/>
    </source>
</evidence>
<comment type="subcellular location">
    <subcellularLocation>
        <location evidence="1">Endoplasmic reticulum membrane</location>
        <topology evidence="1">Multi-pass membrane protein</topology>
    </subcellularLocation>
</comment>
<keyword evidence="3" id="KW-0813">Transport</keyword>
<evidence type="ECO:0000259" key="16">
    <source>
        <dbReference type="Pfam" id="PF00122"/>
    </source>
</evidence>
<evidence type="ECO:0000313" key="20">
    <source>
        <dbReference type="Proteomes" id="UP000070412"/>
    </source>
</evidence>
<gene>
    <name evidence="18" type="ORF">SSS_3043</name>
</gene>
<organism evidence="18">
    <name type="scientific">Sarcoptes scabiei</name>
    <name type="common">Itch mite</name>
    <name type="synonym">Acarus scabiei</name>
    <dbReference type="NCBI Taxonomy" id="52283"/>
    <lineage>
        <taxon>Eukaryota</taxon>
        <taxon>Metazoa</taxon>
        <taxon>Ecdysozoa</taxon>
        <taxon>Arthropoda</taxon>
        <taxon>Chelicerata</taxon>
        <taxon>Arachnida</taxon>
        <taxon>Acari</taxon>
        <taxon>Acariformes</taxon>
        <taxon>Sarcoptiformes</taxon>
        <taxon>Astigmata</taxon>
        <taxon>Psoroptidia</taxon>
        <taxon>Sarcoptoidea</taxon>
        <taxon>Sarcoptidae</taxon>
        <taxon>Sarcoptinae</taxon>
        <taxon>Sarcoptes</taxon>
    </lineage>
</organism>
<feature type="region of interest" description="Disordered" evidence="14">
    <location>
        <begin position="871"/>
        <end position="892"/>
    </location>
</feature>
<feature type="domain" description="P-type ATPase A" evidence="16">
    <location>
        <begin position="257"/>
        <end position="384"/>
    </location>
</feature>
<dbReference type="PANTHER" id="PTHR45630:SF7">
    <property type="entry name" value="ENDOPLASMIC RETICULUM TRANSMEMBRANE HELIX TRANSLOCASE"/>
    <property type="match status" value="1"/>
</dbReference>
<comment type="similarity">
    <text evidence="2">Belongs to the cation transport ATPase (P-type) (TC 3.A.3) family. Type V subfamily.</text>
</comment>
<dbReference type="OrthoDB" id="48943at2759"/>